<accession>A0A0M5IIE8</accession>
<dbReference type="KEGG" id="cdx:CDES_04650"/>
<evidence type="ECO:0000313" key="2">
    <source>
        <dbReference type="EMBL" id="ALC05374.1"/>
    </source>
</evidence>
<dbReference type="AlphaFoldDB" id="A0A0M5IIE8"/>
<proteinExistence type="predicted"/>
<dbReference type="Gene3D" id="3.10.180.10">
    <property type="entry name" value="2,3-Dihydroxybiphenyl 1,2-Dioxygenase, domain 1"/>
    <property type="match status" value="1"/>
</dbReference>
<gene>
    <name evidence="2" type="ORF">CDES_04650</name>
</gene>
<dbReference type="InterPro" id="IPR037523">
    <property type="entry name" value="VOC_core"/>
</dbReference>
<evidence type="ECO:0000259" key="1">
    <source>
        <dbReference type="PROSITE" id="PS51819"/>
    </source>
</evidence>
<dbReference type="InterPro" id="IPR029068">
    <property type="entry name" value="Glyas_Bleomycin-R_OHBP_Dase"/>
</dbReference>
<dbReference type="SUPFAM" id="SSF54593">
    <property type="entry name" value="Glyoxalase/Bleomycin resistance protein/Dihydroxybiphenyl dioxygenase"/>
    <property type="match status" value="1"/>
</dbReference>
<dbReference type="RefSeq" id="WP_053544461.1">
    <property type="nucleotide sequence ID" value="NZ_CP009220.1"/>
</dbReference>
<dbReference type="PANTHER" id="PTHR36503">
    <property type="entry name" value="BLR2520 PROTEIN"/>
    <property type="match status" value="1"/>
</dbReference>
<dbReference type="EC" id="4.4.1.5" evidence="2"/>
<feature type="domain" description="VOC" evidence="1">
    <location>
        <begin position="3"/>
        <end position="131"/>
    </location>
</feature>
<name>A0A0M5IIE8_9CORY</name>
<evidence type="ECO:0000313" key="3">
    <source>
        <dbReference type="Proteomes" id="UP000068067"/>
    </source>
</evidence>
<dbReference type="STRING" id="931089.CDES_04650"/>
<sequence>MERLQHDMIFINLPVSDLAASKSFYAGLGFKENEIFRDEHTASFKVSDVIVVMLLETERFNSFSTRPAVDPGGAREMLNCLSVSSVEDADELVRRATEFGGTVTRELAAEGPMYGGAFDDPDGHGWELMYFDPEALAQMQAEAGQ</sequence>
<dbReference type="PROSITE" id="PS51819">
    <property type="entry name" value="VOC"/>
    <property type="match status" value="1"/>
</dbReference>
<keyword evidence="2" id="KW-0456">Lyase</keyword>
<keyword evidence="3" id="KW-1185">Reference proteome</keyword>
<dbReference type="PANTHER" id="PTHR36503:SF2">
    <property type="entry name" value="BLR2408 PROTEIN"/>
    <property type="match status" value="1"/>
</dbReference>
<reference evidence="2 3" key="1">
    <citation type="submission" date="2014-08" db="EMBL/GenBank/DDBJ databases">
        <title>Complete genome sequence of Corynebacterium deserti GIMN1.010 (=DSM 45689), isolated from desert sand in western China.</title>
        <authorList>
            <person name="Ruckert C."/>
            <person name="Albersmeier A."/>
            <person name="Kalinowski J."/>
        </authorList>
    </citation>
    <scope>NUCLEOTIDE SEQUENCE [LARGE SCALE GENOMIC DNA]</scope>
    <source>
        <strain evidence="2 3">GIMN1.010</strain>
    </source>
</reference>
<dbReference type="PATRIC" id="fig|931089.4.peg.941"/>
<dbReference type="Pfam" id="PF00903">
    <property type="entry name" value="Glyoxalase"/>
    <property type="match status" value="1"/>
</dbReference>
<dbReference type="InterPro" id="IPR004360">
    <property type="entry name" value="Glyas_Fos-R_dOase_dom"/>
</dbReference>
<organism evidence="2 3">
    <name type="scientific">Corynebacterium deserti GIMN1.010</name>
    <dbReference type="NCBI Taxonomy" id="931089"/>
    <lineage>
        <taxon>Bacteria</taxon>
        <taxon>Bacillati</taxon>
        <taxon>Actinomycetota</taxon>
        <taxon>Actinomycetes</taxon>
        <taxon>Mycobacteriales</taxon>
        <taxon>Corynebacteriaceae</taxon>
        <taxon>Corynebacterium</taxon>
    </lineage>
</organism>
<dbReference type="GO" id="GO:0004462">
    <property type="term" value="F:lactoylglutathione lyase activity"/>
    <property type="evidence" value="ECO:0007669"/>
    <property type="project" value="UniProtKB-EC"/>
</dbReference>
<dbReference type="Proteomes" id="UP000068067">
    <property type="component" value="Chromosome"/>
</dbReference>
<protein>
    <submittedName>
        <fullName evidence="2">Lactoylglutathione lyase</fullName>
        <ecNumber evidence="2">4.4.1.5</ecNumber>
    </submittedName>
</protein>
<dbReference type="EMBL" id="CP009220">
    <property type="protein sequence ID" value="ALC05374.1"/>
    <property type="molecule type" value="Genomic_DNA"/>
</dbReference>
<dbReference type="OrthoDB" id="4265398at2"/>